<evidence type="ECO:0000313" key="1">
    <source>
        <dbReference type="EMBL" id="EFK95609.1"/>
    </source>
</evidence>
<sequence>MRKKIDPAIKAKAALDAIKGELTLAEIAAKYQVHPNMVTGWKRELLDSAAGIFNHAKDRKAAGEVQEKIDGLHKTIGEITMENDWLKKKLDLLK</sequence>
<reference evidence="1" key="2">
    <citation type="journal article" date="2011" name="Microb. Ecol.">
        <title>Taxonomic and Functional Metagenomic Profiling of the Microbial Community in the Anoxic Sediment of a Sub-saline Shallow Lake (Laguna de Carrizo, Central Spain).</title>
        <authorList>
            <person name="Ferrer M."/>
            <person name="Guazzaroni M.E."/>
            <person name="Richter M."/>
            <person name="Garcia-Salamanca A."/>
            <person name="Yarza P."/>
            <person name="Suarez-Suarez A."/>
            <person name="Solano J."/>
            <person name="Alcaide M."/>
            <person name="van Dillewijn P."/>
            <person name="Molina-Henares M.A."/>
            <person name="Lopez-Cortes N."/>
            <person name="Al-Ramahi Y."/>
            <person name="Guerrero C."/>
            <person name="Acosta A."/>
            <person name="de Eugenio L.I."/>
            <person name="Martinez V."/>
            <person name="Marques S."/>
            <person name="Rojo F."/>
            <person name="Santero E."/>
            <person name="Genilloud O."/>
            <person name="Perez-Perez J."/>
            <person name="Rossello-Mora R."/>
            <person name="Ramos J.L."/>
        </authorList>
    </citation>
    <scope>NUCLEOTIDE SEQUENCE</scope>
</reference>
<proteinExistence type="predicted"/>
<dbReference type="AlphaFoldDB" id="D9PLF9"/>
<dbReference type="SUPFAM" id="SSF46689">
    <property type="entry name" value="Homeodomain-like"/>
    <property type="match status" value="1"/>
</dbReference>
<reference evidence="1" key="1">
    <citation type="submission" date="2010-07" db="EMBL/GenBank/DDBJ databases">
        <authorList>
            <consortium name="CONSOLIDER consortium CSD2007-00005"/>
            <person name="Guazzaroni M.-E."/>
            <person name="Richter M."/>
            <person name="Garcia-Salamanca A."/>
            <person name="Yarza P."/>
            <person name="Ferrer M."/>
        </authorList>
    </citation>
    <scope>NUCLEOTIDE SEQUENCE</scope>
</reference>
<name>D9PLF9_9ZZZZ</name>
<comment type="caution">
    <text evidence="1">The sequence shown here is derived from an EMBL/GenBank/DDBJ whole genome shotgun (WGS) entry which is preliminary data.</text>
</comment>
<protein>
    <submittedName>
        <fullName evidence="1">Transposase</fullName>
    </submittedName>
</protein>
<gene>
    <name evidence="1" type="ORF">LDC_2382</name>
</gene>
<dbReference type="EMBL" id="ADZX01000722">
    <property type="protein sequence ID" value="EFK95609.1"/>
    <property type="molecule type" value="Genomic_DNA"/>
</dbReference>
<accession>D9PLF9</accession>
<dbReference type="InterPro" id="IPR009057">
    <property type="entry name" value="Homeodomain-like_sf"/>
</dbReference>
<organism evidence="1">
    <name type="scientific">sediment metagenome</name>
    <dbReference type="NCBI Taxonomy" id="749907"/>
    <lineage>
        <taxon>unclassified sequences</taxon>
        <taxon>metagenomes</taxon>
        <taxon>ecological metagenomes</taxon>
    </lineage>
</organism>